<evidence type="ECO:0000259" key="5">
    <source>
        <dbReference type="Pfam" id="PF01743"/>
    </source>
</evidence>
<evidence type="ECO:0000256" key="2">
    <source>
        <dbReference type="ARBA" id="ARBA00022679"/>
    </source>
</evidence>
<dbReference type="GO" id="GO:0001680">
    <property type="term" value="P:tRNA 3'-terminal CCA addition"/>
    <property type="evidence" value="ECO:0007669"/>
    <property type="project" value="UniProtKB-ARBA"/>
</dbReference>
<dbReference type="EMBL" id="JAUJYN010000012">
    <property type="protein sequence ID" value="KAK1259770.1"/>
    <property type="molecule type" value="Genomic_DNA"/>
</dbReference>
<reference evidence="6" key="2">
    <citation type="submission" date="2023-06" db="EMBL/GenBank/DDBJ databases">
        <authorList>
            <person name="Ma L."/>
            <person name="Liu K.-W."/>
            <person name="Li Z."/>
            <person name="Hsiao Y.-Y."/>
            <person name="Qi Y."/>
            <person name="Fu T."/>
            <person name="Tang G."/>
            <person name="Zhang D."/>
            <person name="Sun W.-H."/>
            <person name="Liu D.-K."/>
            <person name="Li Y."/>
            <person name="Chen G.-Z."/>
            <person name="Liu X.-D."/>
            <person name="Liao X.-Y."/>
            <person name="Jiang Y.-T."/>
            <person name="Yu X."/>
            <person name="Hao Y."/>
            <person name="Huang J."/>
            <person name="Zhao X.-W."/>
            <person name="Ke S."/>
            <person name="Chen Y.-Y."/>
            <person name="Wu W.-L."/>
            <person name="Hsu J.-L."/>
            <person name="Lin Y.-F."/>
            <person name="Huang M.-D."/>
            <person name="Li C.-Y."/>
            <person name="Huang L."/>
            <person name="Wang Z.-W."/>
            <person name="Zhao X."/>
            <person name="Zhong W.-Y."/>
            <person name="Peng D.-H."/>
            <person name="Ahmad S."/>
            <person name="Lan S."/>
            <person name="Zhang J.-S."/>
            <person name="Tsai W.-C."/>
            <person name="Van De Peer Y."/>
            <person name="Liu Z.-J."/>
        </authorList>
    </citation>
    <scope>NUCLEOTIDE SEQUENCE</scope>
    <source>
        <strain evidence="6">SCP</strain>
        <tissue evidence="6">Leaves</tissue>
    </source>
</reference>
<dbReference type="Pfam" id="PF01743">
    <property type="entry name" value="PolyA_pol"/>
    <property type="match status" value="1"/>
</dbReference>
<evidence type="ECO:0000256" key="1">
    <source>
        <dbReference type="ARBA" id="ARBA00007265"/>
    </source>
</evidence>
<accession>A0AAV9A6E5</accession>
<comment type="caution">
    <text evidence="6">The sequence shown here is derived from an EMBL/GenBank/DDBJ whole genome shotgun (WGS) entry which is preliminary data.</text>
</comment>
<keyword evidence="7" id="KW-1185">Reference proteome</keyword>
<dbReference type="AlphaFoldDB" id="A0AAV9A6E5"/>
<evidence type="ECO:0000256" key="4">
    <source>
        <dbReference type="SAM" id="MobiDB-lite"/>
    </source>
</evidence>
<dbReference type="Gene3D" id="3.30.460.10">
    <property type="entry name" value="Beta Polymerase, domain 2"/>
    <property type="match status" value="1"/>
</dbReference>
<proteinExistence type="inferred from homology"/>
<dbReference type="GO" id="GO:0016779">
    <property type="term" value="F:nucleotidyltransferase activity"/>
    <property type="evidence" value="ECO:0007669"/>
    <property type="project" value="InterPro"/>
</dbReference>
<evidence type="ECO:0000256" key="3">
    <source>
        <dbReference type="RuleBase" id="RU003953"/>
    </source>
</evidence>
<evidence type="ECO:0000313" key="6">
    <source>
        <dbReference type="EMBL" id="KAK1259770.1"/>
    </source>
</evidence>
<gene>
    <name evidence="6" type="ORF">QJS04_geneDACA015376</name>
</gene>
<comment type="similarity">
    <text evidence="1 3">Belongs to the tRNA nucleotidyltransferase/poly(A) polymerase family.</text>
</comment>
<dbReference type="InterPro" id="IPR002646">
    <property type="entry name" value="PolA_pol_head_dom"/>
</dbReference>
<protein>
    <recommendedName>
        <fullName evidence="5">Poly A polymerase head domain-containing protein</fullName>
    </recommendedName>
</protein>
<feature type="region of interest" description="Disordered" evidence="4">
    <location>
        <begin position="40"/>
        <end position="65"/>
    </location>
</feature>
<name>A0AAV9A6E5_ACOGR</name>
<dbReference type="SUPFAM" id="SSF81301">
    <property type="entry name" value="Nucleotidyltransferase"/>
    <property type="match status" value="1"/>
</dbReference>
<feature type="compositionally biased region" description="Pro residues" evidence="4">
    <location>
        <begin position="51"/>
        <end position="60"/>
    </location>
</feature>
<dbReference type="GO" id="GO:0003723">
    <property type="term" value="F:RNA binding"/>
    <property type="evidence" value="ECO:0007669"/>
    <property type="project" value="UniProtKB-KW"/>
</dbReference>
<sequence>MATVYKTHLPLRPPIIYFFRQARRRVSVAAVETLTEQDSFIRDAKSRDGPTAPPPPPSRAPPEWKKLSSKELGITTSMIARPTRMVLNGLRKKGFQVYLVGGCVRDLVLKRTPKDFDIITSAELGEVKRLFSHCEIVGRRFPICHVHVDDYIVEVSSFSTNERRDTNNLPHIFQKPSGCSEHDYFRWRNCLRRDFTINGLMFDPYASLIYDYMGGMEDIKKAKAFFSNLDTLLAPNKPCHSSLWVAILAFHQALADESHDPLVVATFSLAVHNGGNLYEAAKIARKVTYPHEDSFSELLKPQQLETDDKLINEVLYLMGNVRSALSMMTDPYFVSQAMAKYPQAPFSDVVFIPLGLYMKAGDIFRCVDRYAREEEFVPKKGSKIDYEGLAQGRLVELRHMFARVVFDTVYPPRLHHENQLQHEDRK</sequence>
<feature type="domain" description="Poly A polymerase head" evidence="5">
    <location>
        <begin position="97"/>
        <end position="222"/>
    </location>
</feature>
<dbReference type="CDD" id="cd05398">
    <property type="entry name" value="NT_ClassII-CCAase"/>
    <property type="match status" value="1"/>
</dbReference>
<dbReference type="Proteomes" id="UP001179952">
    <property type="component" value="Unassembled WGS sequence"/>
</dbReference>
<organism evidence="6 7">
    <name type="scientific">Acorus gramineus</name>
    <name type="common">Dwarf sweet flag</name>
    <dbReference type="NCBI Taxonomy" id="55184"/>
    <lineage>
        <taxon>Eukaryota</taxon>
        <taxon>Viridiplantae</taxon>
        <taxon>Streptophyta</taxon>
        <taxon>Embryophyta</taxon>
        <taxon>Tracheophyta</taxon>
        <taxon>Spermatophyta</taxon>
        <taxon>Magnoliopsida</taxon>
        <taxon>Liliopsida</taxon>
        <taxon>Acoraceae</taxon>
        <taxon>Acorus</taxon>
    </lineage>
</organism>
<dbReference type="InterPro" id="IPR052191">
    <property type="entry name" value="tRNA_ntf/polyA_polymerase_I"/>
</dbReference>
<keyword evidence="2 3" id="KW-0808">Transferase</keyword>
<dbReference type="PANTHER" id="PTHR43051">
    <property type="entry name" value="POLYNUCLEOTIDE ADENYLYLTRANSFERASE FAMILY PROTEIN"/>
    <property type="match status" value="1"/>
</dbReference>
<dbReference type="PANTHER" id="PTHR43051:SF2">
    <property type="entry name" value="POLYNUCLEOTIDE ADENYLYLTRANSFERASE FAMILY PROTEIN-RELATED"/>
    <property type="match status" value="1"/>
</dbReference>
<keyword evidence="3" id="KW-0694">RNA-binding</keyword>
<evidence type="ECO:0000313" key="7">
    <source>
        <dbReference type="Proteomes" id="UP001179952"/>
    </source>
</evidence>
<dbReference type="InterPro" id="IPR043519">
    <property type="entry name" value="NT_sf"/>
</dbReference>
<reference evidence="6" key="1">
    <citation type="journal article" date="2023" name="Nat. Commun.">
        <title>Diploid and tetraploid genomes of Acorus and the evolution of monocots.</title>
        <authorList>
            <person name="Ma L."/>
            <person name="Liu K.W."/>
            <person name="Li Z."/>
            <person name="Hsiao Y.Y."/>
            <person name="Qi Y."/>
            <person name="Fu T."/>
            <person name="Tang G.D."/>
            <person name="Zhang D."/>
            <person name="Sun W.H."/>
            <person name="Liu D.K."/>
            <person name="Li Y."/>
            <person name="Chen G.Z."/>
            <person name="Liu X.D."/>
            <person name="Liao X.Y."/>
            <person name="Jiang Y.T."/>
            <person name="Yu X."/>
            <person name="Hao Y."/>
            <person name="Huang J."/>
            <person name="Zhao X.W."/>
            <person name="Ke S."/>
            <person name="Chen Y.Y."/>
            <person name="Wu W.L."/>
            <person name="Hsu J.L."/>
            <person name="Lin Y.F."/>
            <person name="Huang M.D."/>
            <person name="Li C.Y."/>
            <person name="Huang L."/>
            <person name="Wang Z.W."/>
            <person name="Zhao X."/>
            <person name="Zhong W.Y."/>
            <person name="Peng D.H."/>
            <person name="Ahmad S."/>
            <person name="Lan S."/>
            <person name="Zhang J.S."/>
            <person name="Tsai W.C."/>
            <person name="Van de Peer Y."/>
            <person name="Liu Z.J."/>
        </authorList>
    </citation>
    <scope>NUCLEOTIDE SEQUENCE</scope>
    <source>
        <strain evidence="6">SCP</strain>
    </source>
</reference>